<gene>
    <name evidence="2" type="ordered locus">NE1376</name>
</gene>
<dbReference type="KEGG" id="neu:NE1376"/>
<dbReference type="SUPFAM" id="SSF89447">
    <property type="entry name" value="AbrB/MazE/MraZ-like"/>
    <property type="match status" value="1"/>
</dbReference>
<accession>Q82UU6</accession>
<dbReference type="SMART" id="SM00966">
    <property type="entry name" value="SpoVT_AbrB"/>
    <property type="match status" value="1"/>
</dbReference>
<dbReference type="RefSeq" id="WP_011111950.1">
    <property type="nucleotide sequence ID" value="NC_004757.1"/>
</dbReference>
<evidence type="ECO:0000313" key="3">
    <source>
        <dbReference type="Proteomes" id="UP000001416"/>
    </source>
</evidence>
<dbReference type="HOGENOM" id="CLU_1833057_0_0_4"/>
<keyword evidence="3" id="KW-1185">Reference proteome</keyword>
<organism evidence="2 3">
    <name type="scientific">Nitrosomonas europaea (strain ATCC 19718 / CIP 103999 / KCTC 2705 / NBRC 14298)</name>
    <dbReference type="NCBI Taxonomy" id="228410"/>
    <lineage>
        <taxon>Bacteria</taxon>
        <taxon>Pseudomonadati</taxon>
        <taxon>Pseudomonadota</taxon>
        <taxon>Betaproteobacteria</taxon>
        <taxon>Nitrosomonadales</taxon>
        <taxon>Nitrosomonadaceae</taxon>
        <taxon>Nitrosomonas</taxon>
    </lineage>
</organism>
<dbReference type="EMBL" id="AL954747">
    <property type="protein sequence ID" value="CAD85287.1"/>
    <property type="molecule type" value="Genomic_DNA"/>
</dbReference>
<dbReference type="InterPro" id="IPR037914">
    <property type="entry name" value="SpoVT-AbrB_sf"/>
</dbReference>
<protein>
    <recommendedName>
        <fullName evidence="1">SpoVT-AbrB domain-containing protein</fullName>
    </recommendedName>
</protein>
<name>Q82UU6_NITEU</name>
<proteinExistence type="predicted"/>
<sequence>MGLLLYRELVHKLKTKYKKIAGKGENQKDKTLPWHLETDQLTNRHPNHKVRIPYIDEVFDMLAKMTAKNQLTLPKSVTTAVGAGEYFEIEVRNGQIVLTPVRIQRADAVRAKLAELDLGERDIMDAVTWARQPVKGSATE</sequence>
<dbReference type="Proteomes" id="UP000001416">
    <property type="component" value="Chromosome"/>
</dbReference>
<dbReference type="AlphaFoldDB" id="Q82UU6"/>
<dbReference type="GO" id="GO:0003677">
    <property type="term" value="F:DNA binding"/>
    <property type="evidence" value="ECO:0007669"/>
    <property type="project" value="InterPro"/>
</dbReference>
<evidence type="ECO:0000313" key="2">
    <source>
        <dbReference type="EMBL" id="CAD85287.1"/>
    </source>
</evidence>
<evidence type="ECO:0000259" key="1">
    <source>
        <dbReference type="SMART" id="SM00966"/>
    </source>
</evidence>
<dbReference type="GeneID" id="87105826"/>
<dbReference type="STRING" id="228410.NE1376"/>
<feature type="domain" description="SpoVT-AbrB" evidence="1">
    <location>
        <begin position="63"/>
        <end position="106"/>
    </location>
</feature>
<dbReference type="eggNOG" id="COG2336">
    <property type="taxonomic scope" value="Bacteria"/>
</dbReference>
<dbReference type="InterPro" id="IPR007159">
    <property type="entry name" value="SpoVT-AbrB_dom"/>
</dbReference>
<reference evidence="2 3" key="1">
    <citation type="journal article" date="2003" name="J. Bacteriol.">
        <title>Complete genome sequence of the ammonia-oxidizing bacterium and obligate chemolithoautotroph Nitrosomonas europaea.</title>
        <authorList>
            <person name="Chain P."/>
            <person name="Lamerdin J."/>
            <person name="Larimer F."/>
            <person name="Regala W."/>
            <person name="Land M."/>
            <person name="Hauser L."/>
            <person name="Hooper A."/>
            <person name="Klotz M."/>
            <person name="Norton J."/>
            <person name="Sayavedra-Soto L."/>
            <person name="Arciero D."/>
            <person name="Hommes N."/>
            <person name="Whittaker M."/>
            <person name="Arp D."/>
        </authorList>
    </citation>
    <scope>NUCLEOTIDE SEQUENCE [LARGE SCALE GENOMIC DNA]</scope>
    <source>
        <strain evidence="3">ATCC 19718 / CIP 103999 / KCTC 2705 / NBRC 14298</strain>
    </source>
</reference>